<evidence type="ECO:0000313" key="3">
    <source>
        <dbReference type="Proteomes" id="UP000614334"/>
    </source>
</evidence>
<comment type="caution">
    <text evidence="2">The sequence shown here is derived from an EMBL/GenBank/DDBJ whole genome shotgun (WGS) entry which is preliminary data.</text>
</comment>
<evidence type="ECO:0000313" key="2">
    <source>
        <dbReference type="EMBL" id="KAF8760346.1"/>
    </source>
</evidence>
<protein>
    <submittedName>
        <fullName evidence="2">Uncharacterized protein</fullName>
    </submittedName>
</protein>
<feature type="region of interest" description="Disordered" evidence="1">
    <location>
        <begin position="1"/>
        <end position="21"/>
    </location>
</feature>
<dbReference type="AlphaFoldDB" id="A0A8H7ILN6"/>
<organism evidence="2 3">
    <name type="scientific">Rhizoctonia solani</name>
    <dbReference type="NCBI Taxonomy" id="456999"/>
    <lineage>
        <taxon>Eukaryota</taxon>
        <taxon>Fungi</taxon>
        <taxon>Dikarya</taxon>
        <taxon>Basidiomycota</taxon>
        <taxon>Agaricomycotina</taxon>
        <taxon>Agaricomycetes</taxon>
        <taxon>Cantharellales</taxon>
        <taxon>Ceratobasidiaceae</taxon>
        <taxon>Rhizoctonia</taxon>
    </lineage>
</organism>
<dbReference type="Proteomes" id="UP000614334">
    <property type="component" value="Unassembled WGS sequence"/>
</dbReference>
<sequence>MPPNQRTRIGQRQGTPKGTKRASIITCAYRSEACPCQETRSSSRAESPVLQPVEDIRKIILERGAALLGVAPILDAESQQDVIPGISTESQLQKKNKKKKSKVYHLPKRLLQARLESAKIIW</sequence>
<name>A0A8H7ILN6_9AGAM</name>
<feature type="compositionally biased region" description="Polar residues" evidence="1">
    <location>
        <begin position="1"/>
        <end position="16"/>
    </location>
</feature>
<proteinExistence type="predicted"/>
<reference evidence="2" key="1">
    <citation type="submission" date="2020-09" db="EMBL/GenBank/DDBJ databases">
        <title>Comparative genome analyses of four rice-infecting Rhizoctonia solani isolates reveal extensive enrichment of homogalacturonan modification genes.</title>
        <authorList>
            <person name="Lee D.-Y."/>
            <person name="Jeon J."/>
            <person name="Kim K.-T."/>
            <person name="Cheong K."/>
            <person name="Song H."/>
            <person name="Choi G."/>
            <person name="Ko J."/>
            <person name="Opiyo S.O."/>
            <person name="Zuo S."/>
            <person name="Madhav S."/>
            <person name="Lee Y.-H."/>
            <person name="Wang G.-L."/>
        </authorList>
    </citation>
    <scope>NUCLEOTIDE SEQUENCE</scope>
    <source>
        <strain evidence="2">AG1-IA B2</strain>
    </source>
</reference>
<gene>
    <name evidence="2" type="ORF">RHS01_01547</name>
</gene>
<evidence type="ECO:0000256" key="1">
    <source>
        <dbReference type="SAM" id="MobiDB-lite"/>
    </source>
</evidence>
<accession>A0A8H7ILN6</accession>
<dbReference type="EMBL" id="JACYCF010000002">
    <property type="protein sequence ID" value="KAF8760346.1"/>
    <property type="molecule type" value="Genomic_DNA"/>
</dbReference>